<protein>
    <submittedName>
        <fullName evidence="1">Uncharacterized protein</fullName>
    </submittedName>
</protein>
<dbReference type="AlphaFoldDB" id="A0A2L0F4J1"/>
<organism evidence="1 2">
    <name type="scientific">Sorangium cellulosum</name>
    <name type="common">Polyangium cellulosum</name>
    <dbReference type="NCBI Taxonomy" id="56"/>
    <lineage>
        <taxon>Bacteria</taxon>
        <taxon>Pseudomonadati</taxon>
        <taxon>Myxococcota</taxon>
        <taxon>Polyangia</taxon>
        <taxon>Polyangiales</taxon>
        <taxon>Polyangiaceae</taxon>
        <taxon>Sorangium</taxon>
    </lineage>
</organism>
<dbReference type="EMBL" id="CP012673">
    <property type="protein sequence ID" value="AUX46485.1"/>
    <property type="molecule type" value="Genomic_DNA"/>
</dbReference>
<name>A0A2L0F4J1_SORCE</name>
<accession>A0A2L0F4J1</accession>
<dbReference type="Proteomes" id="UP000238348">
    <property type="component" value="Chromosome"/>
</dbReference>
<evidence type="ECO:0000313" key="2">
    <source>
        <dbReference type="Proteomes" id="UP000238348"/>
    </source>
</evidence>
<evidence type="ECO:0000313" key="1">
    <source>
        <dbReference type="EMBL" id="AUX46485.1"/>
    </source>
</evidence>
<gene>
    <name evidence="1" type="ORF">SOCE26_079910</name>
</gene>
<proteinExistence type="predicted"/>
<sequence length="50" mass="5053">MPRAGAPPSPCLLLDEVECAGEGISARCAPCVEQAGMDQCKAELEACSGS</sequence>
<reference evidence="1 2" key="1">
    <citation type="submission" date="2015-09" db="EMBL/GenBank/DDBJ databases">
        <title>Sorangium comparison.</title>
        <authorList>
            <person name="Zaburannyi N."/>
            <person name="Bunk B."/>
            <person name="Overmann J."/>
            <person name="Mueller R."/>
        </authorList>
    </citation>
    <scope>NUCLEOTIDE SEQUENCE [LARGE SCALE GENOMIC DNA]</scope>
    <source>
        <strain evidence="1 2">So ce26</strain>
    </source>
</reference>